<feature type="domain" description="AB hydrolase-1" evidence="3">
    <location>
        <begin position="71"/>
        <end position="171"/>
    </location>
</feature>
<dbReference type="Gene3D" id="3.40.50.1820">
    <property type="entry name" value="alpha/beta hydrolase"/>
    <property type="match status" value="1"/>
</dbReference>
<evidence type="ECO:0000256" key="2">
    <source>
        <dbReference type="SAM" id="SignalP"/>
    </source>
</evidence>
<name>A0A8B2P0K8_9HYPH</name>
<dbReference type="AlphaFoldDB" id="A0A8B2P0K8"/>
<keyword evidence="5" id="KW-1185">Reference proteome</keyword>
<dbReference type="Pfam" id="PF00561">
    <property type="entry name" value="Abhydrolase_1"/>
    <property type="match status" value="1"/>
</dbReference>
<feature type="chain" id="PRO_5032755277" evidence="2">
    <location>
        <begin position="24"/>
        <end position="336"/>
    </location>
</feature>
<keyword evidence="2" id="KW-0732">Signal</keyword>
<dbReference type="Proteomes" id="UP000249590">
    <property type="component" value="Unassembled WGS sequence"/>
</dbReference>
<evidence type="ECO:0000256" key="1">
    <source>
        <dbReference type="ARBA" id="ARBA00022801"/>
    </source>
</evidence>
<dbReference type="InterPro" id="IPR000639">
    <property type="entry name" value="Epox_hydrolase-like"/>
</dbReference>
<evidence type="ECO:0000313" key="4">
    <source>
        <dbReference type="EMBL" id="RAI03504.1"/>
    </source>
</evidence>
<dbReference type="InterPro" id="IPR000073">
    <property type="entry name" value="AB_hydrolase_1"/>
</dbReference>
<dbReference type="InterPro" id="IPR029058">
    <property type="entry name" value="AB_hydrolase_fold"/>
</dbReference>
<accession>A0A8B2P0K8</accession>
<reference evidence="4 5" key="1">
    <citation type="submission" date="2018-05" db="EMBL/GenBank/DDBJ databases">
        <title>Acuticoccus sediminis sp. nov., isolated from deep-sea sediment of Indian Ocean.</title>
        <authorList>
            <person name="Liu X."/>
            <person name="Lai Q."/>
            <person name="Du Y."/>
            <person name="Sun F."/>
            <person name="Zhang X."/>
            <person name="Wang S."/>
            <person name="Shao Z."/>
        </authorList>
    </citation>
    <scope>NUCLEOTIDE SEQUENCE [LARGE SCALE GENOMIC DNA]</scope>
    <source>
        <strain evidence="4 5">PTG4-2</strain>
    </source>
</reference>
<proteinExistence type="predicted"/>
<feature type="signal peptide" evidence="2">
    <location>
        <begin position="1"/>
        <end position="23"/>
    </location>
</feature>
<gene>
    <name evidence="4" type="ORF">DLJ53_03110</name>
</gene>
<dbReference type="GO" id="GO:0016787">
    <property type="term" value="F:hydrolase activity"/>
    <property type="evidence" value="ECO:0007669"/>
    <property type="project" value="UniProtKB-KW"/>
</dbReference>
<evidence type="ECO:0000313" key="5">
    <source>
        <dbReference type="Proteomes" id="UP000249590"/>
    </source>
</evidence>
<keyword evidence="1 4" id="KW-0378">Hydrolase</keyword>
<sequence length="336" mass="36972">MTSRPFLIAAAIAALVLPTAALAQTTDKANPYAGIDVSDDSLVRELPGFERRFAEVNGIRMHYVEGGEGSPVILMPGWPQTWWAFHKIMPALAQNHHVIAVDIRGMGATDKPGGGYDKKTMAEDIRQLIAHLGYSEAHLVGHDIGSQVAYAFAANSPEAAMSVTFLDVAAQPQSTRDLRLVPPRPLTGTFSEDFFLWWFAFNQVPDLPEALIEGRAHILHGWFWDQLLYRKDALTERDRAVYAAAYDTPDGIRGGNGWYQAYAQDLDDQLTYPDTLGTPSLGIGGLGHPLLVELMEARFSEPRIEHLPGVGHYVAEEAPEDVIRLLTAFIGRVEAN</sequence>
<dbReference type="OrthoDB" id="9804723at2"/>
<dbReference type="SUPFAM" id="SSF53474">
    <property type="entry name" value="alpha/beta-Hydrolases"/>
    <property type="match status" value="1"/>
</dbReference>
<dbReference type="PANTHER" id="PTHR43329">
    <property type="entry name" value="EPOXIDE HYDROLASE"/>
    <property type="match status" value="1"/>
</dbReference>
<dbReference type="PRINTS" id="PR00412">
    <property type="entry name" value="EPOXHYDRLASE"/>
</dbReference>
<protein>
    <submittedName>
        <fullName evidence="4">Alpha/beta hydrolase</fullName>
    </submittedName>
</protein>
<dbReference type="EMBL" id="QHHQ01000001">
    <property type="protein sequence ID" value="RAI03504.1"/>
    <property type="molecule type" value="Genomic_DNA"/>
</dbReference>
<comment type="caution">
    <text evidence="4">The sequence shown here is derived from an EMBL/GenBank/DDBJ whole genome shotgun (WGS) entry which is preliminary data.</text>
</comment>
<dbReference type="RefSeq" id="WP_111342252.1">
    <property type="nucleotide sequence ID" value="NZ_QHHQ01000001.1"/>
</dbReference>
<organism evidence="4 5">
    <name type="scientific">Acuticoccus sediminis</name>
    <dbReference type="NCBI Taxonomy" id="2184697"/>
    <lineage>
        <taxon>Bacteria</taxon>
        <taxon>Pseudomonadati</taxon>
        <taxon>Pseudomonadota</taxon>
        <taxon>Alphaproteobacteria</taxon>
        <taxon>Hyphomicrobiales</taxon>
        <taxon>Amorphaceae</taxon>
        <taxon>Acuticoccus</taxon>
    </lineage>
</organism>
<evidence type="ECO:0000259" key="3">
    <source>
        <dbReference type="Pfam" id="PF00561"/>
    </source>
</evidence>